<evidence type="ECO:0000259" key="13">
    <source>
        <dbReference type="PROSITE" id="PS50885"/>
    </source>
</evidence>
<dbReference type="FunFam" id="3.30.565.10:FF:000006">
    <property type="entry name" value="Sensor histidine kinase WalK"/>
    <property type="match status" value="1"/>
</dbReference>
<dbReference type="InterPro" id="IPR003661">
    <property type="entry name" value="HisK_dim/P_dom"/>
</dbReference>
<evidence type="ECO:0000256" key="2">
    <source>
        <dbReference type="ARBA" id="ARBA00004370"/>
    </source>
</evidence>
<dbReference type="InterPro" id="IPR003660">
    <property type="entry name" value="HAMP_dom"/>
</dbReference>
<dbReference type="Pfam" id="PF00672">
    <property type="entry name" value="HAMP"/>
    <property type="match status" value="1"/>
</dbReference>
<dbReference type="GO" id="GO:0000156">
    <property type="term" value="F:phosphorelay response regulator activity"/>
    <property type="evidence" value="ECO:0007669"/>
    <property type="project" value="TreeGrafter"/>
</dbReference>
<dbReference type="Pfam" id="PF02518">
    <property type="entry name" value="HATPase_c"/>
    <property type="match status" value="1"/>
</dbReference>
<keyword evidence="6" id="KW-0547">Nucleotide-binding</keyword>
<dbReference type="SMART" id="SM00304">
    <property type="entry name" value="HAMP"/>
    <property type="match status" value="1"/>
</dbReference>
<dbReference type="GO" id="GO:0007234">
    <property type="term" value="P:osmosensory signaling via phosphorelay pathway"/>
    <property type="evidence" value="ECO:0007669"/>
    <property type="project" value="TreeGrafter"/>
</dbReference>
<sequence>MKIQYKEPRDKRVNAKHSFGKEYLVTLGTVLLCCSGAVLINDAYMAEQANPWSMVLGISSYLAMICFIVSGVIRWIKYTAYTKPMGKIGHAARKVAVGDFTVRIASERKDGKKDEMELLIDDFNKMVEELATIETLKGDFISNISHEIKTPLSVIQSYATVLHNGNISEERRQEYLETILESTRKLSALITNILRLNKLENQEIIHGETYSLDEQLRCCILALEEKFEEKSIEFDANLEEVVITTDESLLEIVWNNLLTNAIKFTELGGSVMAELKVENGIAIVSISDSGCGMDEETIRRIFDRFYQGDTSHSREGYGLGLALVKRIIALVDGNITVKSKLGNGTIFMVTIKL</sequence>
<evidence type="ECO:0000256" key="5">
    <source>
        <dbReference type="ARBA" id="ARBA00022679"/>
    </source>
</evidence>
<dbReference type="GO" id="GO:0030295">
    <property type="term" value="F:protein kinase activator activity"/>
    <property type="evidence" value="ECO:0007669"/>
    <property type="project" value="TreeGrafter"/>
</dbReference>
<dbReference type="SUPFAM" id="SSF47384">
    <property type="entry name" value="Homodimeric domain of signal transducing histidine kinase"/>
    <property type="match status" value="1"/>
</dbReference>
<dbReference type="HOGENOM" id="CLU_000445_89_3_9"/>
<feature type="domain" description="HAMP" evidence="13">
    <location>
        <begin position="79"/>
        <end position="135"/>
    </location>
</feature>
<dbReference type="KEGG" id="ckl:CKL_0561"/>
<dbReference type="PROSITE" id="PS50885">
    <property type="entry name" value="HAMP"/>
    <property type="match status" value="1"/>
</dbReference>
<feature type="transmembrane region" description="Helical" evidence="11">
    <location>
        <begin position="52"/>
        <end position="76"/>
    </location>
</feature>
<keyword evidence="7 14" id="KW-0418">Kinase</keyword>
<dbReference type="Pfam" id="PF00512">
    <property type="entry name" value="HisKA"/>
    <property type="match status" value="1"/>
</dbReference>
<dbReference type="CDD" id="cd00082">
    <property type="entry name" value="HisKA"/>
    <property type="match status" value="1"/>
</dbReference>
<feature type="transmembrane region" description="Helical" evidence="11">
    <location>
        <begin position="21"/>
        <end position="40"/>
    </location>
</feature>
<dbReference type="CDD" id="cd06225">
    <property type="entry name" value="HAMP"/>
    <property type="match status" value="1"/>
</dbReference>
<dbReference type="InterPro" id="IPR005467">
    <property type="entry name" value="His_kinase_dom"/>
</dbReference>
<dbReference type="eggNOG" id="COG2205">
    <property type="taxonomic scope" value="Bacteria"/>
</dbReference>
<reference evidence="14 15" key="1">
    <citation type="journal article" date="2008" name="Proc. Natl. Acad. Sci. U.S.A.">
        <title>The genome of Clostridium kluyveri, a strict anaerobe with unique metabolic features.</title>
        <authorList>
            <person name="Seedorf H."/>
            <person name="Fricke W.F."/>
            <person name="Veith B."/>
            <person name="Brueggemann H."/>
            <person name="Liesegang H."/>
            <person name="Strittmatter A."/>
            <person name="Miethke M."/>
            <person name="Buckel W."/>
            <person name="Hinderberger J."/>
            <person name="Li F."/>
            <person name="Hagemeier C."/>
            <person name="Thauer R.K."/>
            <person name="Gottschalk G."/>
        </authorList>
    </citation>
    <scope>NUCLEOTIDE SEQUENCE [LARGE SCALE GENOMIC DNA]</scope>
    <source>
        <strain evidence="15">ATCC 8527 / DSM 555 / NCIMB 10680</strain>
    </source>
</reference>
<evidence type="ECO:0000256" key="1">
    <source>
        <dbReference type="ARBA" id="ARBA00000085"/>
    </source>
</evidence>
<keyword evidence="4" id="KW-0597">Phosphoprotein</keyword>
<keyword evidence="11" id="KW-1133">Transmembrane helix</keyword>
<dbReference type="PANTHER" id="PTHR42878">
    <property type="entry name" value="TWO-COMPONENT HISTIDINE KINASE"/>
    <property type="match status" value="1"/>
</dbReference>
<dbReference type="RefSeq" id="WP_011989130.1">
    <property type="nucleotide sequence ID" value="NC_009706.1"/>
</dbReference>
<dbReference type="SUPFAM" id="SSF55874">
    <property type="entry name" value="ATPase domain of HSP90 chaperone/DNA topoisomerase II/histidine kinase"/>
    <property type="match status" value="1"/>
</dbReference>
<organism evidence="14 15">
    <name type="scientific">Clostridium kluyveri (strain ATCC 8527 / DSM 555 / NBRC 12016 / NCIMB 10680 / K1)</name>
    <dbReference type="NCBI Taxonomy" id="431943"/>
    <lineage>
        <taxon>Bacteria</taxon>
        <taxon>Bacillati</taxon>
        <taxon>Bacillota</taxon>
        <taxon>Clostridia</taxon>
        <taxon>Eubacteriales</taxon>
        <taxon>Clostridiaceae</taxon>
        <taxon>Clostridium</taxon>
    </lineage>
</organism>
<dbReference type="GO" id="GO:0016020">
    <property type="term" value="C:membrane"/>
    <property type="evidence" value="ECO:0007669"/>
    <property type="project" value="UniProtKB-SubCell"/>
</dbReference>
<keyword evidence="9" id="KW-0902">Two-component regulatory system</keyword>
<protein>
    <recommendedName>
        <fullName evidence="3">histidine kinase</fullName>
        <ecNumber evidence="3">2.7.13.3</ecNumber>
    </recommendedName>
</protein>
<evidence type="ECO:0000256" key="7">
    <source>
        <dbReference type="ARBA" id="ARBA00022777"/>
    </source>
</evidence>
<dbReference type="EC" id="2.7.13.3" evidence="3"/>
<dbReference type="EMBL" id="CP000673">
    <property type="protein sequence ID" value="EDK32615.1"/>
    <property type="molecule type" value="Genomic_DNA"/>
</dbReference>
<evidence type="ECO:0000256" key="8">
    <source>
        <dbReference type="ARBA" id="ARBA00022840"/>
    </source>
</evidence>
<dbReference type="STRING" id="431943.CKL_0561"/>
<dbReference type="PROSITE" id="PS50109">
    <property type="entry name" value="HIS_KIN"/>
    <property type="match status" value="1"/>
</dbReference>
<evidence type="ECO:0000256" key="6">
    <source>
        <dbReference type="ARBA" id="ARBA00022741"/>
    </source>
</evidence>
<proteinExistence type="predicted"/>
<evidence type="ECO:0000313" key="15">
    <source>
        <dbReference type="Proteomes" id="UP000002411"/>
    </source>
</evidence>
<comment type="subcellular location">
    <subcellularLocation>
        <location evidence="2">Membrane</location>
    </subcellularLocation>
</comment>
<dbReference type="Proteomes" id="UP000002411">
    <property type="component" value="Chromosome"/>
</dbReference>
<evidence type="ECO:0000256" key="3">
    <source>
        <dbReference type="ARBA" id="ARBA00012438"/>
    </source>
</evidence>
<evidence type="ECO:0000256" key="11">
    <source>
        <dbReference type="SAM" id="Phobius"/>
    </source>
</evidence>
<feature type="domain" description="Histidine kinase" evidence="12">
    <location>
        <begin position="143"/>
        <end position="353"/>
    </location>
</feature>
<evidence type="ECO:0000313" key="14">
    <source>
        <dbReference type="EMBL" id="EDK32615.1"/>
    </source>
</evidence>
<dbReference type="InterPro" id="IPR036890">
    <property type="entry name" value="HATPase_C_sf"/>
</dbReference>
<dbReference type="PANTHER" id="PTHR42878:SF7">
    <property type="entry name" value="SENSOR HISTIDINE KINASE GLRK"/>
    <property type="match status" value="1"/>
</dbReference>
<dbReference type="Gene3D" id="1.10.287.130">
    <property type="match status" value="1"/>
</dbReference>
<keyword evidence="5" id="KW-0808">Transferase</keyword>
<dbReference type="InterPro" id="IPR004358">
    <property type="entry name" value="Sig_transdc_His_kin-like_C"/>
</dbReference>
<evidence type="ECO:0000259" key="12">
    <source>
        <dbReference type="PROSITE" id="PS50109"/>
    </source>
</evidence>
<accession>A5N5N4</accession>
<evidence type="ECO:0000256" key="9">
    <source>
        <dbReference type="ARBA" id="ARBA00023012"/>
    </source>
</evidence>
<dbReference type="Gene3D" id="3.30.565.10">
    <property type="entry name" value="Histidine kinase-like ATPase, C-terminal domain"/>
    <property type="match status" value="1"/>
</dbReference>
<dbReference type="GO" id="GO:0005524">
    <property type="term" value="F:ATP binding"/>
    <property type="evidence" value="ECO:0007669"/>
    <property type="project" value="UniProtKB-KW"/>
</dbReference>
<keyword evidence="11" id="KW-0812">Transmembrane</keyword>
<comment type="catalytic activity">
    <reaction evidence="1">
        <text>ATP + protein L-histidine = ADP + protein N-phospho-L-histidine.</text>
        <dbReference type="EC" id="2.7.13.3"/>
    </reaction>
</comment>
<name>A5N5N4_CLOK5</name>
<dbReference type="InterPro" id="IPR003594">
    <property type="entry name" value="HATPase_dom"/>
</dbReference>
<keyword evidence="15" id="KW-1185">Reference proteome</keyword>
<dbReference type="GO" id="GO:0000155">
    <property type="term" value="F:phosphorelay sensor kinase activity"/>
    <property type="evidence" value="ECO:0007669"/>
    <property type="project" value="InterPro"/>
</dbReference>
<keyword evidence="8" id="KW-0067">ATP-binding</keyword>
<dbReference type="CDD" id="cd00075">
    <property type="entry name" value="HATPase"/>
    <property type="match status" value="1"/>
</dbReference>
<dbReference type="InterPro" id="IPR050351">
    <property type="entry name" value="BphY/WalK/GraS-like"/>
</dbReference>
<keyword evidence="10 11" id="KW-0472">Membrane</keyword>
<dbReference type="PRINTS" id="PR00344">
    <property type="entry name" value="BCTRLSENSOR"/>
</dbReference>
<dbReference type="FunFam" id="1.10.287.130:FF:000001">
    <property type="entry name" value="Two-component sensor histidine kinase"/>
    <property type="match status" value="1"/>
</dbReference>
<dbReference type="Gene3D" id="6.10.340.10">
    <property type="match status" value="1"/>
</dbReference>
<dbReference type="AlphaFoldDB" id="A5N5N4"/>
<evidence type="ECO:0000256" key="10">
    <source>
        <dbReference type="ARBA" id="ARBA00023136"/>
    </source>
</evidence>
<dbReference type="SMART" id="SM00387">
    <property type="entry name" value="HATPase_c"/>
    <property type="match status" value="1"/>
</dbReference>
<gene>
    <name evidence="14" type="ordered locus">CKL_0561</name>
</gene>
<evidence type="ECO:0000256" key="4">
    <source>
        <dbReference type="ARBA" id="ARBA00022553"/>
    </source>
</evidence>
<dbReference type="SUPFAM" id="SSF158472">
    <property type="entry name" value="HAMP domain-like"/>
    <property type="match status" value="1"/>
</dbReference>
<dbReference type="SMART" id="SM00388">
    <property type="entry name" value="HisKA"/>
    <property type="match status" value="1"/>
</dbReference>
<dbReference type="InterPro" id="IPR036097">
    <property type="entry name" value="HisK_dim/P_sf"/>
</dbReference>